<dbReference type="InterPro" id="IPR038336">
    <property type="entry name" value="NET_sf"/>
</dbReference>
<dbReference type="AlphaFoldDB" id="A0A822YTN5"/>
<dbReference type="Pfam" id="PF17035">
    <property type="entry name" value="BET"/>
    <property type="match status" value="1"/>
</dbReference>
<dbReference type="Proteomes" id="UP000607653">
    <property type="component" value="Unassembled WGS sequence"/>
</dbReference>
<dbReference type="InterPro" id="IPR027353">
    <property type="entry name" value="NET_dom"/>
</dbReference>
<gene>
    <name evidence="4" type="ORF">HUJ06_006537</name>
</gene>
<evidence type="ECO:0000256" key="2">
    <source>
        <dbReference type="ARBA" id="ARBA00023163"/>
    </source>
</evidence>
<evidence type="ECO:0000313" key="4">
    <source>
        <dbReference type="EMBL" id="DAD35897.1"/>
    </source>
</evidence>
<name>A0A822YTN5_NELNU</name>
<sequence length="97" mass="11529">MRWTMMHDAGYLHLLRGRLLLPLQPLAEARRQLDRSESITLPIIPSEARCFYSYWKNSSLKKPKAKDLHKRDMTYEEKQRLSNNLQSLPSEKLDNIF</sequence>
<keyword evidence="2" id="KW-0804">Transcription</keyword>
<comment type="caution">
    <text evidence="4">The sequence shown here is derived from an EMBL/GenBank/DDBJ whole genome shotgun (WGS) entry which is preliminary data.</text>
</comment>
<dbReference type="PANTHER" id="PTHR45926">
    <property type="entry name" value="OSJNBA0053K19.4 PROTEIN"/>
    <property type="match status" value="1"/>
</dbReference>
<keyword evidence="1" id="KW-0805">Transcription regulation</keyword>
<dbReference type="Gene3D" id="1.20.1270.220">
    <property type="match status" value="1"/>
</dbReference>
<evidence type="ECO:0000313" key="5">
    <source>
        <dbReference type="Proteomes" id="UP000607653"/>
    </source>
</evidence>
<organism evidence="4 5">
    <name type="scientific">Nelumbo nucifera</name>
    <name type="common">Sacred lotus</name>
    <dbReference type="NCBI Taxonomy" id="4432"/>
    <lineage>
        <taxon>Eukaryota</taxon>
        <taxon>Viridiplantae</taxon>
        <taxon>Streptophyta</taxon>
        <taxon>Embryophyta</taxon>
        <taxon>Tracheophyta</taxon>
        <taxon>Spermatophyta</taxon>
        <taxon>Magnoliopsida</taxon>
        <taxon>Proteales</taxon>
        <taxon>Nelumbonaceae</taxon>
        <taxon>Nelumbo</taxon>
    </lineage>
</organism>
<reference evidence="4 5" key="1">
    <citation type="journal article" date="2020" name="Mol. Biol. Evol.">
        <title>Distinct Expression and Methylation Patterns for Genes with Different Fates following a Single Whole-Genome Duplication in Flowering Plants.</title>
        <authorList>
            <person name="Shi T."/>
            <person name="Rahmani R.S."/>
            <person name="Gugger P.F."/>
            <person name="Wang M."/>
            <person name="Li H."/>
            <person name="Zhang Y."/>
            <person name="Li Z."/>
            <person name="Wang Q."/>
            <person name="Van de Peer Y."/>
            <person name="Marchal K."/>
            <person name="Chen J."/>
        </authorList>
    </citation>
    <scope>NUCLEOTIDE SEQUENCE [LARGE SCALE GENOMIC DNA]</scope>
    <source>
        <tissue evidence="4">Leaf</tissue>
    </source>
</reference>
<protein>
    <recommendedName>
        <fullName evidence="3">NET domain-containing protein</fullName>
    </recommendedName>
</protein>
<dbReference type="EMBL" id="DUZY01000004">
    <property type="protein sequence ID" value="DAD35897.1"/>
    <property type="molecule type" value="Genomic_DNA"/>
</dbReference>
<accession>A0A822YTN5</accession>
<evidence type="ECO:0000256" key="1">
    <source>
        <dbReference type="ARBA" id="ARBA00023015"/>
    </source>
</evidence>
<proteinExistence type="predicted"/>
<feature type="domain" description="NET" evidence="3">
    <location>
        <begin position="73"/>
        <end position="96"/>
    </location>
</feature>
<keyword evidence="5" id="KW-1185">Reference proteome</keyword>
<evidence type="ECO:0000259" key="3">
    <source>
        <dbReference type="Pfam" id="PF17035"/>
    </source>
</evidence>